<keyword evidence="3" id="KW-1185">Reference proteome</keyword>
<gene>
    <name evidence="2" type="ORF">DM01DRAFT_1339153</name>
</gene>
<accession>A0A1X2G898</accession>
<proteinExistence type="predicted"/>
<evidence type="ECO:0000256" key="1">
    <source>
        <dbReference type="SAM" id="MobiDB-lite"/>
    </source>
</evidence>
<dbReference type="AlphaFoldDB" id="A0A1X2G898"/>
<name>A0A1X2G898_9FUNG</name>
<reference evidence="2 3" key="1">
    <citation type="submission" date="2016-07" db="EMBL/GenBank/DDBJ databases">
        <title>Pervasive Adenine N6-methylation of Active Genes in Fungi.</title>
        <authorList>
            <consortium name="DOE Joint Genome Institute"/>
            <person name="Mondo S.J."/>
            <person name="Dannebaum R.O."/>
            <person name="Kuo R.C."/>
            <person name="Labutti K."/>
            <person name="Haridas S."/>
            <person name="Kuo A."/>
            <person name="Salamov A."/>
            <person name="Ahrendt S.R."/>
            <person name="Lipzen A."/>
            <person name="Sullivan W."/>
            <person name="Andreopoulos W.B."/>
            <person name="Clum A."/>
            <person name="Lindquist E."/>
            <person name="Daum C."/>
            <person name="Ramamoorthy G.K."/>
            <person name="Gryganskyi A."/>
            <person name="Culley D."/>
            <person name="Magnuson J.K."/>
            <person name="James T.Y."/>
            <person name="O'Malley M.A."/>
            <person name="Stajich J.E."/>
            <person name="Spatafora J.W."/>
            <person name="Visel A."/>
            <person name="Grigoriev I.V."/>
        </authorList>
    </citation>
    <scope>NUCLEOTIDE SEQUENCE [LARGE SCALE GENOMIC DNA]</scope>
    <source>
        <strain evidence="2 3">NRRL 3301</strain>
    </source>
</reference>
<dbReference type="EMBL" id="MCGT01000033">
    <property type="protein sequence ID" value="ORX47521.1"/>
    <property type="molecule type" value="Genomic_DNA"/>
</dbReference>
<comment type="caution">
    <text evidence="2">The sequence shown here is derived from an EMBL/GenBank/DDBJ whole genome shotgun (WGS) entry which is preliminary data.</text>
</comment>
<feature type="non-terminal residue" evidence="2">
    <location>
        <position position="71"/>
    </location>
</feature>
<protein>
    <submittedName>
        <fullName evidence="2">Uncharacterized protein</fullName>
    </submittedName>
</protein>
<dbReference type="Proteomes" id="UP000242146">
    <property type="component" value="Unassembled WGS sequence"/>
</dbReference>
<sequence length="71" mass="8035">MAKTKRDACNALMKHRRAMKDTDYAYPSEHMPPSPVKSMASLLVPKIYPTPHQPAVKTSLPKKNADVKMER</sequence>
<evidence type="ECO:0000313" key="2">
    <source>
        <dbReference type="EMBL" id="ORX47521.1"/>
    </source>
</evidence>
<organism evidence="2 3">
    <name type="scientific">Hesseltinella vesiculosa</name>
    <dbReference type="NCBI Taxonomy" id="101127"/>
    <lineage>
        <taxon>Eukaryota</taxon>
        <taxon>Fungi</taxon>
        <taxon>Fungi incertae sedis</taxon>
        <taxon>Mucoromycota</taxon>
        <taxon>Mucoromycotina</taxon>
        <taxon>Mucoromycetes</taxon>
        <taxon>Mucorales</taxon>
        <taxon>Cunninghamellaceae</taxon>
        <taxon>Hesseltinella</taxon>
    </lineage>
</organism>
<feature type="region of interest" description="Disordered" evidence="1">
    <location>
        <begin position="49"/>
        <end position="71"/>
    </location>
</feature>
<evidence type="ECO:0000313" key="3">
    <source>
        <dbReference type="Proteomes" id="UP000242146"/>
    </source>
</evidence>